<evidence type="ECO:0000256" key="2">
    <source>
        <dbReference type="ARBA" id="ARBA00022679"/>
    </source>
</evidence>
<evidence type="ECO:0000313" key="6">
    <source>
        <dbReference type="Proteomes" id="UP000247602"/>
    </source>
</evidence>
<name>A0A323VAT1_9ACTN</name>
<dbReference type="Proteomes" id="UP000247602">
    <property type="component" value="Unassembled WGS sequence"/>
</dbReference>
<accession>A0A323VAT1</accession>
<reference evidence="5 6" key="1">
    <citation type="submission" date="2018-06" db="EMBL/GenBank/DDBJ databases">
        <title>Draft genome sequence of Modestobacter versicolor CP153-2.</title>
        <authorList>
            <person name="Gundlapally S.R."/>
        </authorList>
    </citation>
    <scope>NUCLEOTIDE SEQUENCE [LARGE SCALE GENOMIC DNA]</scope>
    <source>
        <strain evidence="5 6">CP153-2</strain>
    </source>
</reference>
<dbReference type="Gene3D" id="3.40.50.150">
    <property type="entry name" value="Vaccinia Virus protein VP39"/>
    <property type="match status" value="1"/>
</dbReference>
<dbReference type="EMBL" id="JACIBU010000001">
    <property type="protein sequence ID" value="MBB3676353.1"/>
    <property type="molecule type" value="Genomic_DNA"/>
</dbReference>
<evidence type="ECO:0000256" key="3">
    <source>
        <dbReference type="ARBA" id="ARBA00022691"/>
    </source>
</evidence>
<protein>
    <submittedName>
        <fullName evidence="4 5">Methyltransferase</fullName>
    </submittedName>
</protein>
<keyword evidence="6" id="KW-1185">Reference proteome</keyword>
<keyword evidence="2 5" id="KW-0808">Transferase</keyword>
<dbReference type="AlphaFoldDB" id="A0A323VAT1"/>
<gene>
    <name evidence="5" type="ORF">DMO24_07370</name>
    <name evidence="4" type="ORF">FHX36_002088</name>
</gene>
<dbReference type="Pfam" id="PF01596">
    <property type="entry name" value="Methyltransf_3"/>
    <property type="match status" value="1"/>
</dbReference>
<dbReference type="GO" id="GO:0032259">
    <property type="term" value="P:methylation"/>
    <property type="evidence" value="ECO:0007669"/>
    <property type="project" value="UniProtKB-KW"/>
</dbReference>
<dbReference type="RefSeq" id="WP_110551676.1">
    <property type="nucleotide sequence ID" value="NZ_JACIBU010000001.1"/>
</dbReference>
<comment type="caution">
    <text evidence="5">The sequence shown here is derived from an EMBL/GenBank/DDBJ whole genome shotgun (WGS) entry which is preliminary data.</text>
</comment>
<evidence type="ECO:0000256" key="1">
    <source>
        <dbReference type="ARBA" id="ARBA00022603"/>
    </source>
</evidence>
<dbReference type="OrthoDB" id="4774874at2"/>
<reference evidence="4 7" key="2">
    <citation type="submission" date="2020-08" db="EMBL/GenBank/DDBJ databases">
        <title>Sequencing the genomes of 1000 actinobacteria strains.</title>
        <authorList>
            <person name="Klenk H.-P."/>
        </authorList>
    </citation>
    <scope>NUCLEOTIDE SEQUENCE [LARGE SCALE GENOMIC DNA]</scope>
    <source>
        <strain evidence="4 7">DSM 16678</strain>
    </source>
</reference>
<dbReference type="PROSITE" id="PS51682">
    <property type="entry name" value="SAM_OMT_I"/>
    <property type="match status" value="1"/>
</dbReference>
<keyword evidence="3" id="KW-0949">S-adenosyl-L-methionine</keyword>
<dbReference type="PANTHER" id="PTHR43167">
    <property type="entry name" value="PUTATIVE (AFU_ORTHOLOGUE AFUA_6G01830)-RELATED"/>
    <property type="match status" value="1"/>
</dbReference>
<dbReference type="GO" id="GO:0008171">
    <property type="term" value="F:O-methyltransferase activity"/>
    <property type="evidence" value="ECO:0007669"/>
    <property type="project" value="InterPro"/>
</dbReference>
<proteinExistence type="predicted"/>
<evidence type="ECO:0000313" key="7">
    <source>
        <dbReference type="Proteomes" id="UP000580718"/>
    </source>
</evidence>
<dbReference type="CDD" id="cd02440">
    <property type="entry name" value="AdoMet_MTases"/>
    <property type="match status" value="1"/>
</dbReference>
<dbReference type="InterPro" id="IPR029063">
    <property type="entry name" value="SAM-dependent_MTases_sf"/>
</dbReference>
<keyword evidence="1 5" id="KW-0489">Methyltransferase</keyword>
<dbReference type="PANTHER" id="PTHR43167:SF1">
    <property type="entry name" value="PUTATIVE (AFU_ORTHOLOGUE AFUA_6G01830)-RELATED"/>
    <property type="match status" value="1"/>
</dbReference>
<sequence>MTSAAGPPPPGGSPTGAAAYADSFASESPAQLAARNRALTSATAFGTPLPVEPAVGATLAVLAASSDARSVVSIGSGGGVAGLWLLQGMRPDGVLTALDGDPAELRAARRAFTEAGMPSGRTRLIFGTPGEVLPRLSPGAYDLVFCDGPPVEYSGQLPGLLGLIRHGGSLVCHGLLADGKIADRSARDPQSVAWREIARTLREDETLACAVLPIGTGLLVATKHS</sequence>
<dbReference type="Proteomes" id="UP000580718">
    <property type="component" value="Unassembled WGS sequence"/>
</dbReference>
<organism evidence="5 6">
    <name type="scientific">Modestobacter versicolor</name>
    <dbReference type="NCBI Taxonomy" id="429133"/>
    <lineage>
        <taxon>Bacteria</taxon>
        <taxon>Bacillati</taxon>
        <taxon>Actinomycetota</taxon>
        <taxon>Actinomycetes</taxon>
        <taxon>Geodermatophilales</taxon>
        <taxon>Geodermatophilaceae</taxon>
        <taxon>Modestobacter</taxon>
    </lineage>
</organism>
<dbReference type="InterPro" id="IPR002935">
    <property type="entry name" value="SAM_O-MeTrfase"/>
</dbReference>
<dbReference type="EMBL" id="QKNV01000054">
    <property type="protein sequence ID" value="PZA21982.1"/>
    <property type="molecule type" value="Genomic_DNA"/>
</dbReference>
<evidence type="ECO:0000313" key="5">
    <source>
        <dbReference type="EMBL" id="PZA21982.1"/>
    </source>
</evidence>
<evidence type="ECO:0000313" key="4">
    <source>
        <dbReference type="EMBL" id="MBB3676353.1"/>
    </source>
</evidence>
<dbReference type="SUPFAM" id="SSF53335">
    <property type="entry name" value="S-adenosyl-L-methionine-dependent methyltransferases"/>
    <property type="match status" value="1"/>
</dbReference>